<accession>A0ABT4RW04</accession>
<keyword evidence="1" id="KW-1133">Transmembrane helix</keyword>
<dbReference type="RefSeq" id="WP_202958307.1">
    <property type="nucleotide sequence ID" value="NZ_JAPCID010000089.1"/>
</dbReference>
<dbReference type="EMBL" id="JAPCID010000089">
    <property type="protein sequence ID" value="MDA0142431.1"/>
    <property type="molecule type" value="Genomic_DNA"/>
</dbReference>
<keyword evidence="1" id="KW-0812">Transmembrane</keyword>
<reference evidence="2" key="1">
    <citation type="submission" date="2022-10" db="EMBL/GenBank/DDBJ databases">
        <title>The WGS of Solirubrobacter sp. CPCC 204708.</title>
        <authorList>
            <person name="Jiang Z."/>
        </authorList>
    </citation>
    <scope>NUCLEOTIDE SEQUENCE</scope>
    <source>
        <strain evidence="2">CPCC 204708</strain>
    </source>
</reference>
<organism evidence="2 3">
    <name type="scientific">Solirubrobacter deserti</name>
    <dbReference type="NCBI Taxonomy" id="2282478"/>
    <lineage>
        <taxon>Bacteria</taxon>
        <taxon>Bacillati</taxon>
        <taxon>Actinomycetota</taxon>
        <taxon>Thermoleophilia</taxon>
        <taxon>Solirubrobacterales</taxon>
        <taxon>Solirubrobacteraceae</taxon>
        <taxon>Solirubrobacter</taxon>
    </lineage>
</organism>
<name>A0ABT4RW04_9ACTN</name>
<keyword evidence="1" id="KW-0472">Membrane</keyword>
<evidence type="ECO:0000313" key="3">
    <source>
        <dbReference type="Proteomes" id="UP001147700"/>
    </source>
</evidence>
<proteinExistence type="predicted"/>
<protein>
    <submittedName>
        <fullName evidence="2">Uncharacterized protein</fullName>
    </submittedName>
</protein>
<gene>
    <name evidence="2" type="ORF">OJ962_33410</name>
</gene>
<feature type="transmembrane region" description="Helical" evidence="1">
    <location>
        <begin position="106"/>
        <end position="130"/>
    </location>
</feature>
<sequence length="134" mass="14311">MFFLLTLARLPTTTAGRVAMPVVWAAAAASASATESRSLAVMAPLGFIVLLHGWATLTNWGGTWDRVVEAERRRDEAGAAHPLGRTRAGRAVRMFNRQDDQVSRGLSGAMALIIGPIFIVLGVLALIGVFRPVT</sequence>
<evidence type="ECO:0000313" key="2">
    <source>
        <dbReference type="EMBL" id="MDA0142431.1"/>
    </source>
</evidence>
<dbReference type="Proteomes" id="UP001147700">
    <property type="component" value="Unassembled WGS sequence"/>
</dbReference>
<evidence type="ECO:0000256" key="1">
    <source>
        <dbReference type="SAM" id="Phobius"/>
    </source>
</evidence>
<keyword evidence="3" id="KW-1185">Reference proteome</keyword>
<comment type="caution">
    <text evidence="2">The sequence shown here is derived from an EMBL/GenBank/DDBJ whole genome shotgun (WGS) entry which is preliminary data.</text>
</comment>